<keyword evidence="1" id="KW-0472">Membrane</keyword>
<accession>A0A8T2KUG7</accession>
<dbReference type="Proteomes" id="UP000752171">
    <property type="component" value="Unassembled WGS sequence"/>
</dbReference>
<name>A0A8T2KUG7_ASTMX</name>
<comment type="caution">
    <text evidence="2">The sequence shown here is derived from an EMBL/GenBank/DDBJ whole genome shotgun (WGS) entry which is preliminary data.</text>
</comment>
<evidence type="ECO:0000313" key="2">
    <source>
        <dbReference type="EMBL" id="KAG9260666.1"/>
    </source>
</evidence>
<protein>
    <submittedName>
        <fullName evidence="2">Uncharacterized protein</fullName>
    </submittedName>
</protein>
<proteinExistence type="predicted"/>
<keyword evidence="1" id="KW-1133">Transmembrane helix</keyword>
<organism evidence="2 3">
    <name type="scientific">Astyanax mexicanus</name>
    <name type="common">Blind cave fish</name>
    <name type="synonym">Astyanax fasciatus mexicanus</name>
    <dbReference type="NCBI Taxonomy" id="7994"/>
    <lineage>
        <taxon>Eukaryota</taxon>
        <taxon>Metazoa</taxon>
        <taxon>Chordata</taxon>
        <taxon>Craniata</taxon>
        <taxon>Vertebrata</taxon>
        <taxon>Euteleostomi</taxon>
        <taxon>Actinopterygii</taxon>
        <taxon>Neopterygii</taxon>
        <taxon>Teleostei</taxon>
        <taxon>Ostariophysi</taxon>
        <taxon>Characiformes</taxon>
        <taxon>Characoidei</taxon>
        <taxon>Acestrorhamphidae</taxon>
        <taxon>Acestrorhamphinae</taxon>
        <taxon>Astyanax</taxon>
    </lineage>
</organism>
<dbReference type="EMBL" id="JAICCE010000024">
    <property type="protein sequence ID" value="KAG9260666.1"/>
    <property type="molecule type" value="Genomic_DNA"/>
</dbReference>
<sequence>STLCNELVFLNVADLPQPELSVSPAVITQRDLVKLDCRAPDNEEHQCYYYPEGQERKAKLSPFCDLSLTGSELIEWTGRRSDSPEPVYVICYYSNKAKGDTKRSPHSPSAAVTILDQKPTISVQYDFQGDEFIAVCEIQLSRSVIAEFSCQLYTGDLQFLKGESQKSGFEKLNCIFTASKNDLFSRLHLARSREVSCDYSLKSDPSTRSPRSDKFDISDLPQPFLSVSPAVITQNESVELHCGADNREYQCIFYPKGQDTRTKLSSSCQLSLTGSELMWWTRRSSGSPEPVNMICFYSKKATAGSRPSDHSAPVAVLILGKICVSIVALCYCVIYYCPQSPRSEQSIINMEFR</sequence>
<evidence type="ECO:0000313" key="3">
    <source>
        <dbReference type="Proteomes" id="UP000752171"/>
    </source>
</evidence>
<keyword evidence="1" id="KW-0812">Transmembrane</keyword>
<gene>
    <name evidence="2" type="ORF">AMEX_G26953</name>
</gene>
<feature type="transmembrane region" description="Helical" evidence="1">
    <location>
        <begin position="314"/>
        <end position="337"/>
    </location>
</feature>
<feature type="non-terminal residue" evidence="2">
    <location>
        <position position="1"/>
    </location>
</feature>
<reference evidence="2 3" key="1">
    <citation type="submission" date="2021-07" db="EMBL/GenBank/DDBJ databases">
        <authorList>
            <person name="Imarazene B."/>
            <person name="Zahm M."/>
            <person name="Klopp C."/>
            <person name="Cabau C."/>
            <person name="Beille S."/>
            <person name="Jouanno E."/>
            <person name="Castinel A."/>
            <person name="Lluch J."/>
            <person name="Gil L."/>
            <person name="Kuchtly C."/>
            <person name="Lopez Roques C."/>
            <person name="Donnadieu C."/>
            <person name="Parrinello H."/>
            <person name="Journot L."/>
            <person name="Du K."/>
            <person name="Schartl M."/>
            <person name="Retaux S."/>
            <person name="Guiguen Y."/>
        </authorList>
    </citation>
    <scope>NUCLEOTIDE SEQUENCE [LARGE SCALE GENOMIC DNA]</scope>
    <source>
        <strain evidence="2">Pach_M1</strain>
        <tissue evidence="2">Testis</tissue>
    </source>
</reference>
<dbReference type="AlphaFoldDB" id="A0A8T2KUG7"/>
<evidence type="ECO:0000256" key="1">
    <source>
        <dbReference type="SAM" id="Phobius"/>
    </source>
</evidence>